<dbReference type="EMBL" id="DVFV01000027">
    <property type="protein sequence ID" value="HIQ90243.1"/>
    <property type="molecule type" value="Genomic_DNA"/>
</dbReference>
<comment type="caution">
    <text evidence="1">The sequence shown here is derived from an EMBL/GenBank/DDBJ whole genome shotgun (WGS) entry which is preliminary data.</text>
</comment>
<dbReference type="SUPFAM" id="SSF52096">
    <property type="entry name" value="ClpP/crotonase"/>
    <property type="match status" value="1"/>
</dbReference>
<reference evidence="1" key="2">
    <citation type="journal article" date="2021" name="PeerJ">
        <title>Extensive microbial diversity within the chicken gut microbiome revealed by metagenomics and culture.</title>
        <authorList>
            <person name="Gilroy R."/>
            <person name="Ravi A."/>
            <person name="Getino M."/>
            <person name="Pursley I."/>
            <person name="Horton D.L."/>
            <person name="Alikhan N.F."/>
            <person name="Baker D."/>
            <person name="Gharbi K."/>
            <person name="Hall N."/>
            <person name="Watson M."/>
            <person name="Adriaenssens E.M."/>
            <person name="Foster-Nyarko E."/>
            <person name="Jarju S."/>
            <person name="Secka A."/>
            <person name="Antonio M."/>
            <person name="Oren A."/>
            <person name="Chaudhuri R.R."/>
            <person name="La Ragione R."/>
            <person name="Hildebrand F."/>
            <person name="Pallen M.J."/>
        </authorList>
    </citation>
    <scope>NUCLEOTIDE SEQUENCE</scope>
    <source>
        <strain evidence="1">CHK147-3167</strain>
    </source>
</reference>
<dbReference type="Gene3D" id="3.90.226.10">
    <property type="entry name" value="2-enoyl-CoA Hydratase, Chain A, domain 1"/>
    <property type="match status" value="1"/>
</dbReference>
<proteinExistence type="predicted"/>
<accession>A0A9D1CXR2</accession>
<organism evidence="1 2">
    <name type="scientific">Candidatus Coprosoma intestinipullorum</name>
    <dbReference type="NCBI Taxonomy" id="2840752"/>
    <lineage>
        <taxon>Bacteria</taxon>
        <taxon>Bacillati</taxon>
        <taxon>Bacillota</taxon>
        <taxon>Bacillota incertae sedis</taxon>
        <taxon>Candidatus Coprosoma</taxon>
    </lineage>
</organism>
<evidence type="ECO:0000313" key="1">
    <source>
        <dbReference type="EMBL" id="HIQ90243.1"/>
    </source>
</evidence>
<dbReference type="InterPro" id="IPR029045">
    <property type="entry name" value="ClpP/crotonase-like_dom_sf"/>
</dbReference>
<name>A0A9D1CXR2_9FIRM</name>
<gene>
    <name evidence="1" type="ORF">IAB27_01250</name>
</gene>
<reference evidence="1" key="1">
    <citation type="submission" date="2020-10" db="EMBL/GenBank/DDBJ databases">
        <authorList>
            <person name="Gilroy R."/>
        </authorList>
    </citation>
    <scope>NUCLEOTIDE SEQUENCE</scope>
    <source>
        <strain evidence="1">CHK147-3167</strain>
    </source>
</reference>
<sequence length="355" mass="41627">MSYISEFNKTLMEINYRLSRSTEFLPNRGFYNPLTEKNYEYLKQEIEKCSSDREYKMIIEKLINSLHTEDIKLTSNNPVYFPCIIRYFKGSYYVAKTTNKKLENLKLLHINGILSDRYISHQNTSSYDICRSKPYKLEFALIKDERKELILHLENKRKLAATFYIRDTFENLQEPLNLTPKQSEYHEDNNYLKIPSFTQENYEQTVSQISKIKKDNLILDLRGSYGKDKRYLDLLKQIDDISKYILIDGEVQGLPNEYLLINPSLKIGTPTKGSNTSPTIDLTTKTLENLGLTLTIHENHESKIVMPDIYFEEPSLITSYDYGTNQDKLVSEISKITQNHPTKEKIYQKLLKKGM</sequence>
<dbReference type="Gene3D" id="3.30.750.44">
    <property type="match status" value="1"/>
</dbReference>
<dbReference type="Proteomes" id="UP000886786">
    <property type="component" value="Unassembled WGS sequence"/>
</dbReference>
<protein>
    <submittedName>
        <fullName evidence="1">Uncharacterized protein</fullName>
    </submittedName>
</protein>
<dbReference type="AlphaFoldDB" id="A0A9D1CXR2"/>
<evidence type="ECO:0000313" key="2">
    <source>
        <dbReference type="Proteomes" id="UP000886786"/>
    </source>
</evidence>
<dbReference type="InterPro" id="IPR036034">
    <property type="entry name" value="PDZ_sf"/>
</dbReference>
<dbReference type="Gene3D" id="2.30.42.10">
    <property type="match status" value="1"/>
</dbReference>